<dbReference type="PANTHER" id="PTHR33154">
    <property type="entry name" value="TRANSCRIPTIONAL REGULATOR, ARSR FAMILY"/>
    <property type="match status" value="1"/>
</dbReference>
<organism evidence="5">
    <name type="scientific">hydrothermal vent metagenome</name>
    <dbReference type="NCBI Taxonomy" id="652676"/>
    <lineage>
        <taxon>unclassified sequences</taxon>
        <taxon>metagenomes</taxon>
        <taxon>ecological metagenomes</taxon>
    </lineage>
</organism>
<evidence type="ECO:0000256" key="1">
    <source>
        <dbReference type="ARBA" id="ARBA00023015"/>
    </source>
</evidence>
<proteinExistence type="predicted"/>
<protein>
    <submittedName>
        <fullName evidence="5">Transcriptional regulator, ArsR family</fullName>
    </submittedName>
</protein>
<evidence type="ECO:0000259" key="4">
    <source>
        <dbReference type="PROSITE" id="PS50987"/>
    </source>
</evidence>
<dbReference type="PANTHER" id="PTHR33154:SF33">
    <property type="entry name" value="TRANSCRIPTIONAL REPRESSOR SDPR"/>
    <property type="match status" value="1"/>
</dbReference>
<keyword evidence="3" id="KW-0804">Transcription</keyword>
<keyword evidence="2" id="KW-0238">DNA-binding</keyword>
<dbReference type="GO" id="GO:0003677">
    <property type="term" value="F:DNA binding"/>
    <property type="evidence" value="ECO:0007669"/>
    <property type="project" value="UniProtKB-KW"/>
</dbReference>
<dbReference type="NCBIfam" id="NF033788">
    <property type="entry name" value="HTH_metalloreg"/>
    <property type="match status" value="1"/>
</dbReference>
<sequence length="110" mass="12197">MSKYKTINSEQLVDIFKALANDHRLKIYDILTSCCTPGTSCASDKVFSCCVGDLDSQLNIAASTLSHHLKELHRAGLIHMKRNGKQVFCSVNTEAMQQIQNIFSNKFSGS</sequence>
<dbReference type="Pfam" id="PF01022">
    <property type="entry name" value="HTH_5"/>
    <property type="match status" value="1"/>
</dbReference>
<dbReference type="Gene3D" id="1.10.10.10">
    <property type="entry name" value="Winged helix-like DNA-binding domain superfamily/Winged helix DNA-binding domain"/>
    <property type="match status" value="1"/>
</dbReference>
<dbReference type="InterPro" id="IPR001845">
    <property type="entry name" value="HTH_ArsR_DNA-bd_dom"/>
</dbReference>
<keyword evidence="1" id="KW-0805">Transcription regulation</keyword>
<dbReference type="InterPro" id="IPR051081">
    <property type="entry name" value="HTH_MetalResp_TranReg"/>
</dbReference>
<reference evidence="5" key="1">
    <citation type="submission" date="2018-06" db="EMBL/GenBank/DDBJ databases">
        <authorList>
            <person name="Zhirakovskaya E."/>
        </authorList>
    </citation>
    <scope>NUCLEOTIDE SEQUENCE</scope>
</reference>
<dbReference type="EMBL" id="UOFE01000031">
    <property type="protein sequence ID" value="VAW53001.1"/>
    <property type="molecule type" value="Genomic_DNA"/>
</dbReference>
<dbReference type="InterPro" id="IPR036388">
    <property type="entry name" value="WH-like_DNA-bd_sf"/>
</dbReference>
<name>A0A3B0WCG9_9ZZZZ</name>
<dbReference type="AlphaFoldDB" id="A0A3B0WCG9"/>
<dbReference type="SMART" id="SM00418">
    <property type="entry name" value="HTH_ARSR"/>
    <property type="match status" value="1"/>
</dbReference>
<dbReference type="InterPro" id="IPR036390">
    <property type="entry name" value="WH_DNA-bd_sf"/>
</dbReference>
<evidence type="ECO:0000313" key="5">
    <source>
        <dbReference type="EMBL" id="VAW53001.1"/>
    </source>
</evidence>
<dbReference type="CDD" id="cd00090">
    <property type="entry name" value="HTH_ARSR"/>
    <property type="match status" value="1"/>
</dbReference>
<gene>
    <name evidence="5" type="ORF">MNBD_GAMMA05-1921</name>
</gene>
<accession>A0A3B0WCG9</accession>
<dbReference type="SUPFAM" id="SSF46785">
    <property type="entry name" value="Winged helix' DNA-binding domain"/>
    <property type="match status" value="1"/>
</dbReference>
<dbReference type="InterPro" id="IPR011991">
    <property type="entry name" value="ArsR-like_HTH"/>
</dbReference>
<dbReference type="PROSITE" id="PS50987">
    <property type="entry name" value="HTH_ARSR_2"/>
    <property type="match status" value="1"/>
</dbReference>
<evidence type="ECO:0000256" key="2">
    <source>
        <dbReference type="ARBA" id="ARBA00023125"/>
    </source>
</evidence>
<evidence type="ECO:0000256" key="3">
    <source>
        <dbReference type="ARBA" id="ARBA00023163"/>
    </source>
</evidence>
<feature type="domain" description="HTH arsR-type" evidence="4">
    <location>
        <begin position="4"/>
        <end position="110"/>
    </location>
</feature>
<dbReference type="GO" id="GO:0003700">
    <property type="term" value="F:DNA-binding transcription factor activity"/>
    <property type="evidence" value="ECO:0007669"/>
    <property type="project" value="InterPro"/>
</dbReference>